<dbReference type="Proteomes" id="UP001056291">
    <property type="component" value="Chromosome"/>
</dbReference>
<evidence type="ECO:0000313" key="1">
    <source>
        <dbReference type="EMBL" id="USG61144.1"/>
    </source>
</evidence>
<name>A0ABY4W798_9PROT</name>
<dbReference type="EMBL" id="CP098747">
    <property type="protein sequence ID" value="USG61144.1"/>
    <property type="molecule type" value="Genomic_DNA"/>
</dbReference>
<protein>
    <submittedName>
        <fullName evidence="1">DUF1848 domain-containing protein</fullName>
    </submittedName>
</protein>
<gene>
    <name evidence="1" type="ORF">NBZ79_18465</name>
</gene>
<keyword evidence="2" id="KW-1185">Reference proteome</keyword>
<dbReference type="Pfam" id="PF08902">
    <property type="entry name" value="DUF1848"/>
    <property type="match status" value="1"/>
</dbReference>
<reference evidence="1" key="1">
    <citation type="submission" date="2022-06" db="EMBL/GenBank/DDBJ databases">
        <title>Sneathiella actinostolidae sp. nov., isolated from a sea anemonein the Western Pacific Ocean.</title>
        <authorList>
            <person name="Wei M.J."/>
        </authorList>
    </citation>
    <scope>NUCLEOTIDE SEQUENCE</scope>
    <source>
        <strain evidence="1">PHK-P5</strain>
    </source>
</reference>
<evidence type="ECO:0000313" key="2">
    <source>
        <dbReference type="Proteomes" id="UP001056291"/>
    </source>
</evidence>
<dbReference type="InterPro" id="IPR014998">
    <property type="entry name" value="DUF1848"/>
</dbReference>
<organism evidence="1 2">
    <name type="scientific">Sneathiella marina</name>
    <dbReference type="NCBI Taxonomy" id="2950108"/>
    <lineage>
        <taxon>Bacteria</taxon>
        <taxon>Pseudomonadati</taxon>
        <taxon>Pseudomonadota</taxon>
        <taxon>Alphaproteobacteria</taxon>
        <taxon>Sneathiellales</taxon>
        <taxon>Sneathiellaceae</taxon>
        <taxon>Sneathiella</taxon>
    </lineage>
</organism>
<dbReference type="RefSeq" id="WP_251934131.1">
    <property type="nucleotide sequence ID" value="NZ_CP098747.1"/>
</dbReference>
<sequence>MTVISASYKTDIPAFYGDWFHQQLTQNFVETRNPFNNRKSTIPLSPEEVDAFVFWTRNAGPFLPVLYNKIVDQYPFYFQFTITGYPRLLEPSVIPSDDAVSQMVSIARNFGPHAVVWRYDPIFVSDLTPLDFHLENFKKLSRQLEGVVNEVVVSFTQPYAKTKRNLARLERKTPVNFRDPPDEIKHPFLMKLQKIAAASGIHMTLCTQPAHVTEQLPGAACIDMDRIIAMGGTNIKPGLQGNRAGCLCVASRDIGMYDSCAHGCVYCYAVNSPEKAKAALKSHKRGLAITG</sequence>
<accession>A0ABY4W798</accession>
<proteinExistence type="predicted"/>